<feature type="chain" id="PRO_5027024737" description="Fimbrial-type adhesion domain-containing protein" evidence="5">
    <location>
        <begin position="25"/>
        <end position="396"/>
    </location>
</feature>
<keyword evidence="3 5" id="KW-0732">Signal</keyword>
<dbReference type="Gene3D" id="2.60.40.1090">
    <property type="entry name" value="Fimbrial-type adhesion domain"/>
    <property type="match status" value="1"/>
</dbReference>
<accession>A0A6M8U3B3</accession>
<evidence type="ECO:0000256" key="5">
    <source>
        <dbReference type="SAM" id="SignalP"/>
    </source>
</evidence>
<dbReference type="InterPro" id="IPR050263">
    <property type="entry name" value="Bact_Fimbrial_Adh_Pro"/>
</dbReference>
<evidence type="ECO:0000256" key="4">
    <source>
        <dbReference type="ARBA" id="ARBA00023263"/>
    </source>
</evidence>
<dbReference type="InterPro" id="IPR008966">
    <property type="entry name" value="Adhesion_dom_sf"/>
</dbReference>
<reference evidence="7 8" key="1">
    <citation type="submission" date="2020-06" db="EMBL/GenBank/DDBJ databases">
        <title>Genome sequence of Paramixta manurensis strain PD-1.</title>
        <authorList>
            <person name="Lee C.W."/>
            <person name="Kim J."/>
        </authorList>
    </citation>
    <scope>NUCLEOTIDE SEQUENCE [LARGE SCALE GENOMIC DNA]</scope>
    <source>
        <strain evidence="7 8">PD-1</strain>
    </source>
</reference>
<dbReference type="RefSeq" id="WP_173632316.1">
    <property type="nucleotide sequence ID" value="NZ_CP054212.1"/>
</dbReference>
<dbReference type="Gene3D" id="2.60.40.3310">
    <property type="match status" value="1"/>
</dbReference>
<name>A0A6M8U3B3_9GAMM</name>
<dbReference type="GO" id="GO:0009289">
    <property type="term" value="C:pilus"/>
    <property type="evidence" value="ECO:0007669"/>
    <property type="project" value="UniProtKB-SubCell"/>
</dbReference>
<evidence type="ECO:0000256" key="2">
    <source>
        <dbReference type="ARBA" id="ARBA00006671"/>
    </source>
</evidence>
<dbReference type="EMBL" id="CP054212">
    <property type="protein sequence ID" value="QKJ85198.1"/>
    <property type="molecule type" value="Genomic_DNA"/>
</dbReference>
<gene>
    <name evidence="7" type="ORF">PMPD1_0215</name>
</gene>
<organism evidence="7 8">
    <name type="scientific">Paramixta manurensis</name>
    <dbReference type="NCBI Taxonomy" id="2740817"/>
    <lineage>
        <taxon>Bacteria</taxon>
        <taxon>Pseudomonadati</taxon>
        <taxon>Pseudomonadota</taxon>
        <taxon>Gammaproteobacteria</taxon>
        <taxon>Enterobacterales</taxon>
        <taxon>Erwiniaceae</taxon>
        <taxon>Paramixta</taxon>
    </lineage>
</organism>
<comment type="subcellular location">
    <subcellularLocation>
        <location evidence="1">Fimbrium</location>
    </subcellularLocation>
</comment>
<dbReference type="InterPro" id="IPR036937">
    <property type="entry name" value="Adhesion_dom_fimbrial_sf"/>
</dbReference>
<comment type="similarity">
    <text evidence="2">Belongs to the fimbrial protein family.</text>
</comment>
<evidence type="ECO:0000313" key="8">
    <source>
        <dbReference type="Proteomes" id="UP000505325"/>
    </source>
</evidence>
<feature type="domain" description="Fimbrial-type adhesion" evidence="6">
    <location>
        <begin position="225"/>
        <end position="396"/>
    </location>
</feature>
<protein>
    <recommendedName>
        <fullName evidence="6">Fimbrial-type adhesion domain-containing protein</fullName>
    </recommendedName>
</protein>
<feature type="signal peptide" evidence="5">
    <location>
        <begin position="1"/>
        <end position="24"/>
    </location>
</feature>
<dbReference type="AlphaFoldDB" id="A0A6M8U3B3"/>
<dbReference type="InterPro" id="IPR000259">
    <property type="entry name" value="Adhesion_dom_fimbrial"/>
</dbReference>
<dbReference type="Proteomes" id="UP000505325">
    <property type="component" value="Chromosome"/>
</dbReference>
<evidence type="ECO:0000256" key="3">
    <source>
        <dbReference type="ARBA" id="ARBA00022729"/>
    </source>
</evidence>
<evidence type="ECO:0000313" key="7">
    <source>
        <dbReference type="EMBL" id="QKJ85198.1"/>
    </source>
</evidence>
<dbReference type="PANTHER" id="PTHR33420:SF3">
    <property type="entry name" value="FIMBRIAL SUBUNIT ELFA"/>
    <property type="match status" value="1"/>
</dbReference>
<evidence type="ECO:0000256" key="1">
    <source>
        <dbReference type="ARBA" id="ARBA00004561"/>
    </source>
</evidence>
<sequence>MSAKLNLTAILSVLMLGYTLPAAAAVTCDINGESGGANPTVSIQGAPNISATEDLPNGTVLFQGRLAANTDIQRTPVVSCYIPDTSATASETVTVETRGKVAGGALVGTDNYTFKTNVPGIGVRFWILGHYLTNSDAPLDNSLAHYQAQITVKPGGKDVTTTGLYYEHFRNLTFQLVKIGSVTPGMVNGISFPTVEYRAYPADGQSIGKLPARYLIANFSGSANISTPTCTTPSTVNVDLGTFTTTQIESATTTPWKDASIKLTNCQKFTGYQNRDSMFVQDQISGAYDVGMTTPAPTVNNVLGIKLNSNQQNIDVNQGIVGIKTGGGEAQGVAVQIAKGNTASNTPAPLGVEFNQTLALDGSPTINIPLVVRMIKQGTVKAGRVNAQITYTISYK</sequence>
<evidence type="ECO:0000259" key="6">
    <source>
        <dbReference type="Pfam" id="PF00419"/>
    </source>
</evidence>
<keyword evidence="8" id="KW-1185">Reference proteome</keyword>
<proteinExistence type="inferred from homology"/>
<dbReference type="GO" id="GO:0043709">
    <property type="term" value="P:cell adhesion involved in single-species biofilm formation"/>
    <property type="evidence" value="ECO:0007669"/>
    <property type="project" value="TreeGrafter"/>
</dbReference>
<dbReference type="KEGG" id="pmak:PMPD1_0215"/>
<dbReference type="PANTHER" id="PTHR33420">
    <property type="entry name" value="FIMBRIAL SUBUNIT ELFA-RELATED"/>
    <property type="match status" value="1"/>
</dbReference>
<keyword evidence="4" id="KW-0281">Fimbrium</keyword>
<dbReference type="SUPFAM" id="SSF49401">
    <property type="entry name" value="Bacterial adhesins"/>
    <property type="match status" value="1"/>
</dbReference>
<dbReference type="Pfam" id="PF00419">
    <property type="entry name" value="Fimbrial"/>
    <property type="match status" value="1"/>
</dbReference>